<protein>
    <submittedName>
        <fullName evidence="1">DUF3973 domain-containing protein</fullName>
    </submittedName>
</protein>
<name>A0A926KNG1_9BACL</name>
<accession>A0A926KNG1</accession>
<evidence type="ECO:0000313" key="1">
    <source>
        <dbReference type="EMBL" id="MBD0379235.1"/>
    </source>
</evidence>
<comment type="caution">
    <text evidence="1">The sequence shown here is derived from an EMBL/GenBank/DDBJ whole genome shotgun (WGS) entry which is preliminary data.</text>
</comment>
<proteinExistence type="predicted"/>
<dbReference type="EMBL" id="JACVVD010000001">
    <property type="protein sequence ID" value="MBD0379235.1"/>
    <property type="molecule type" value="Genomic_DNA"/>
</dbReference>
<organism evidence="1 2">
    <name type="scientific">Paenibacillus sedimenti</name>
    <dbReference type="NCBI Taxonomy" id="2770274"/>
    <lineage>
        <taxon>Bacteria</taxon>
        <taxon>Bacillati</taxon>
        <taxon>Bacillota</taxon>
        <taxon>Bacilli</taxon>
        <taxon>Bacillales</taxon>
        <taxon>Paenibacillaceae</taxon>
        <taxon>Paenibacillus</taxon>
    </lineage>
</organism>
<evidence type="ECO:0000313" key="2">
    <source>
        <dbReference type="Proteomes" id="UP000650466"/>
    </source>
</evidence>
<sequence>MNNNYYCIQCHKLHLRIYSVEENVLKSGFHFVDSNLYSVGICNKLEENQKSHLLIPSEE</sequence>
<keyword evidence="2" id="KW-1185">Reference proteome</keyword>
<dbReference type="Proteomes" id="UP000650466">
    <property type="component" value="Unassembled WGS sequence"/>
</dbReference>
<dbReference type="RefSeq" id="WP_188173008.1">
    <property type="nucleotide sequence ID" value="NZ_JACVVD010000001.1"/>
</dbReference>
<gene>
    <name evidence="1" type="ORF">ICC18_03730</name>
</gene>
<reference evidence="1" key="1">
    <citation type="submission" date="2020-09" db="EMBL/GenBank/DDBJ databases">
        <title>Draft Genome Sequence of Paenibacillus sp. WST5.</title>
        <authorList>
            <person name="Bao Z."/>
        </authorList>
    </citation>
    <scope>NUCLEOTIDE SEQUENCE</scope>
    <source>
        <strain evidence="1">WST5</strain>
    </source>
</reference>
<dbReference type="AlphaFoldDB" id="A0A926KNG1"/>